<feature type="transmembrane region" description="Helical" evidence="8">
    <location>
        <begin position="83"/>
        <end position="102"/>
    </location>
</feature>
<dbReference type="Proteomes" id="UP001579974">
    <property type="component" value="Unassembled WGS sequence"/>
</dbReference>
<keyword evidence="5 8" id="KW-0812">Transmembrane</keyword>
<evidence type="ECO:0000256" key="7">
    <source>
        <dbReference type="ARBA" id="ARBA00023136"/>
    </source>
</evidence>
<keyword evidence="4" id="KW-0309">Germination</keyword>
<comment type="caution">
    <text evidence="9">The sequence shown here is derived from an EMBL/GenBank/DDBJ whole genome shotgun (WGS) entry which is preliminary data.</text>
</comment>
<name>A0ABV5AJM7_9BACL</name>
<proteinExistence type="inferred from homology"/>
<feature type="transmembrane region" description="Helical" evidence="8">
    <location>
        <begin position="274"/>
        <end position="296"/>
    </location>
</feature>
<keyword evidence="7 8" id="KW-0472">Membrane</keyword>
<evidence type="ECO:0000256" key="5">
    <source>
        <dbReference type="ARBA" id="ARBA00022692"/>
    </source>
</evidence>
<evidence type="ECO:0000256" key="3">
    <source>
        <dbReference type="ARBA" id="ARBA00022448"/>
    </source>
</evidence>
<evidence type="ECO:0000256" key="8">
    <source>
        <dbReference type="SAM" id="Phobius"/>
    </source>
</evidence>
<gene>
    <name evidence="9" type="ORF">KKP3000_001672</name>
</gene>
<evidence type="ECO:0000256" key="4">
    <source>
        <dbReference type="ARBA" id="ARBA00022544"/>
    </source>
</evidence>
<keyword evidence="10" id="KW-1185">Reference proteome</keyword>
<evidence type="ECO:0000256" key="1">
    <source>
        <dbReference type="ARBA" id="ARBA00004141"/>
    </source>
</evidence>
<dbReference type="PANTHER" id="PTHR34975:SF2">
    <property type="entry name" value="SPORE GERMINATION PROTEIN A2"/>
    <property type="match status" value="1"/>
</dbReference>
<protein>
    <submittedName>
        <fullName evidence="9">GerAB/ArcD/ProY family transporter</fullName>
    </submittedName>
</protein>
<comment type="subcellular location">
    <subcellularLocation>
        <location evidence="1">Membrane</location>
        <topology evidence="1">Multi-pass membrane protein</topology>
    </subcellularLocation>
</comment>
<feature type="transmembrane region" description="Helical" evidence="8">
    <location>
        <begin position="216"/>
        <end position="243"/>
    </location>
</feature>
<accession>A0ABV5AJM7</accession>
<organism evidence="9 10">
    <name type="scientific">Alicyclobacillus fastidiosus</name>
    <dbReference type="NCBI Taxonomy" id="392011"/>
    <lineage>
        <taxon>Bacteria</taxon>
        <taxon>Bacillati</taxon>
        <taxon>Bacillota</taxon>
        <taxon>Bacilli</taxon>
        <taxon>Bacillales</taxon>
        <taxon>Alicyclobacillaceae</taxon>
        <taxon>Alicyclobacillus</taxon>
    </lineage>
</organism>
<reference evidence="9 10" key="1">
    <citation type="journal article" date="2024" name="Int. J. Mol. Sci.">
        <title>Exploration of Alicyclobacillus spp. Genome in Search of Antibiotic Resistance.</title>
        <authorList>
            <person name="Bucka-Kolendo J."/>
            <person name="Kiousi D.E."/>
            <person name="Dekowska A."/>
            <person name="Mikolajczuk-Szczyrba A."/>
            <person name="Karadedos D.M."/>
            <person name="Michael P."/>
            <person name="Galanis A."/>
            <person name="Sokolowska B."/>
        </authorList>
    </citation>
    <scope>NUCLEOTIDE SEQUENCE [LARGE SCALE GENOMIC DNA]</scope>
    <source>
        <strain evidence="9 10">KKP 3000</strain>
    </source>
</reference>
<dbReference type="PANTHER" id="PTHR34975">
    <property type="entry name" value="SPORE GERMINATION PROTEIN A2"/>
    <property type="match status" value="1"/>
</dbReference>
<evidence type="ECO:0000256" key="6">
    <source>
        <dbReference type="ARBA" id="ARBA00022989"/>
    </source>
</evidence>
<dbReference type="EMBL" id="JBDXSU010000022">
    <property type="protein sequence ID" value="MFB5192469.1"/>
    <property type="molecule type" value="Genomic_DNA"/>
</dbReference>
<feature type="transmembrane region" description="Helical" evidence="8">
    <location>
        <begin position="41"/>
        <end position="62"/>
    </location>
</feature>
<keyword evidence="6 8" id="KW-1133">Transmembrane helix</keyword>
<comment type="similarity">
    <text evidence="2">Belongs to the amino acid-polyamine-organocation (APC) superfamily. Spore germination protein (SGP) (TC 2.A.3.9) family.</text>
</comment>
<dbReference type="Pfam" id="PF03845">
    <property type="entry name" value="Spore_permease"/>
    <property type="match status" value="1"/>
</dbReference>
<feature type="transmembrane region" description="Helical" evidence="8">
    <location>
        <begin position="335"/>
        <end position="357"/>
    </location>
</feature>
<dbReference type="RefSeq" id="WP_275473230.1">
    <property type="nucleotide sequence ID" value="NZ_CP162940.1"/>
</dbReference>
<evidence type="ECO:0000313" key="9">
    <source>
        <dbReference type="EMBL" id="MFB5192469.1"/>
    </source>
</evidence>
<dbReference type="InterPro" id="IPR004761">
    <property type="entry name" value="Spore_GerAB"/>
</dbReference>
<evidence type="ECO:0000256" key="2">
    <source>
        <dbReference type="ARBA" id="ARBA00007998"/>
    </source>
</evidence>
<sequence length="365" mass="41745">MAEFSRSIGGWNAFFVLLLSITIYTHVLLVPVLLMKAGRDAWLALLIATAIMALWIWMFSVISKRVNGMSIPLWIQQRFGTGMRYLITVPVALCTFMMSAIAFKDTISWSTATYLQYTPPIMLVILLALVCYWACSLGVRNIAYVAGIIGPLVVFCGIFIMSANMPKKHYSMLLPILEHGIAPVWQAVWDVLGGLIQIFFILLIQPYLAPKVKVNFIRLFIFNLVIMVITMGPLTGAISAFGLQEAMSQRYPPFEQWRIVQIGKYIEHMDFLSIFQWLSGSFIRISLLSFFTMDLFMIQTLKRRRIFLAFLFLLLVIWLMLPVSDVAIFRLMTTYYSVLIFCILGGVTICLFLLSLFQRRLEEQS</sequence>
<feature type="transmembrane region" description="Helical" evidence="8">
    <location>
        <begin position="142"/>
        <end position="163"/>
    </location>
</feature>
<feature type="transmembrane region" description="Helical" evidence="8">
    <location>
        <begin position="114"/>
        <end position="135"/>
    </location>
</feature>
<keyword evidence="3" id="KW-0813">Transport</keyword>
<feature type="transmembrane region" description="Helical" evidence="8">
    <location>
        <begin position="12"/>
        <end position="35"/>
    </location>
</feature>
<feature type="transmembrane region" description="Helical" evidence="8">
    <location>
        <begin position="308"/>
        <end position="329"/>
    </location>
</feature>
<feature type="transmembrane region" description="Helical" evidence="8">
    <location>
        <begin position="183"/>
        <end position="204"/>
    </location>
</feature>
<evidence type="ECO:0000313" key="10">
    <source>
        <dbReference type="Proteomes" id="UP001579974"/>
    </source>
</evidence>